<evidence type="ECO:0000259" key="7">
    <source>
        <dbReference type="Pfam" id="PF00266"/>
    </source>
</evidence>
<evidence type="ECO:0000256" key="3">
    <source>
        <dbReference type="ARBA" id="ARBA00022723"/>
    </source>
</evidence>
<evidence type="ECO:0000256" key="5">
    <source>
        <dbReference type="ARBA" id="ARBA00023004"/>
    </source>
</evidence>
<keyword evidence="5" id="KW-0408">Iron</keyword>
<dbReference type="AlphaFoldDB" id="A0A084H0N9"/>
<keyword evidence="9" id="KW-1185">Reference proteome</keyword>
<dbReference type="GO" id="GO:0046872">
    <property type="term" value="F:metal ion binding"/>
    <property type="evidence" value="ECO:0007669"/>
    <property type="project" value="UniProtKB-KW"/>
</dbReference>
<keyword evidence="6" id="KW-0411">Iron-sulfur</keyword>
<evidence type="ECO:0000256" key="2">
    <source>
        <dbReference type="ARBA" id="ARBA00006490"/>
    </source>
</evidence>
<dbReference type="Gene3D" id="3.40.640.10">
    <property type="entry name" value="Type I PLP-dependent aspartate aminotransferase-like (Major domain)"/>
    <property type="match status" value="1"/>
</dbReference>
<dbReference type="EMBL" id="JNVC02000003">
    <property type="protein sequence ID" value="KEZ53151.1"/>
    <property type="molecule type" value="Genomic_DNA"/>
</dbReference>
<feature type="domain" description="Aminotransferase class V" evidence="7">
    <location>
        <begin position="2"/>
        <end position="363"/>
    </location>
</feature>
<reference evidence="8 9" key="1">
    <citation type="journal article" date="2005" name="Int. J. Syst. Evol. Microbiol.">
        <title>Bacillus cibi sp. nov., isolated from jeotgal, a traditional Korean fermented seafood.</title>
        <authorList>
            <person name="Yoon J.H."/>
            <person name="Lee C.H."/>
            <person name="Oh T.K."/>
        </authorList>
    </citation>
    <scope>NUCLEOTIDE SEQUENCE [LARGE SCALE GENOMIC DNA]</scope>
    <source>
        <strain evidence="8 9">DSM 16189</strain>
    </source>
</reference>
<name>A0A084H0N9_METID</name>
<protein>
    <submittedName>
        <fullName evidence="8">Cysteine desulfurase</fullName>
    </submittedName>
</protein>
<accession>A0A084H0N9</accession>
<evidence type="ECO:0000256" key="6">
    <source>
        <dbReference type="ARBA" id="ARBA00023014"/>
    </source>
</evidence>
<dbReference type="Gene3D" id="3.90.1150.10">
    <property type="entry name" value="Aspartate Aminotransferase, domain 1"/>
    <property type="match status" value="1"/>
</dbReference>
<dbReference type="Gene3D" id="1.10.260.50">
    <property type="match status" value="1"/>
</dbReference>
<dbReference type="InterPro" id="IPR015421">
    <property type="entry name" value="PyrdxlP-dep_Trfase_major"/>
</dbReference>
<dbReference type="GO" id="GO:0051536">
    <property type="term" value="F:iron-sulfur cluster binding"/>
    <property type="evidence" value="ECO:0007669"/>
    <property type="project" value="UniProtKB-KW"/>
</dbReference>
<dbReference type="Pfam" id="PF00266">
    <property type="entry name" value="Aminotran_5"/>
    <property type="match status" value="1"/>
</dbReference>
<comment type="similarity">
    <text evidence="2">Belongs to the class-V pyridoxal-phosphate-dependent aminotransferase family. NifS/IscS subfamily.</text>
</comment>
<organism evidence="8 9">
    <name type="scientific">Metabacillus indicus</name>
    <name type="common">Bacillus indicus</name>
    <dbReference type="NCBI Taxonomy" id="246786"/>
    <lineage>
        <taxon>Bacteria</taxon>
        <taxon>Bacillati</taxon>
        <taxon>Bacillota</taxon>
        <taxon>Bacilli</taxon>
        <taxon>Bacillales</taxon>
        <taxon>Bacillaceae</taxon>
        <taxon>Metabacillus</taxon>
    </lineage>
</organism>
<dbReference type="SUPFAM" id="SSF53383">
    <property type="entry name" value="PLP-dependent transferases"/>
    <property type="match status" value="1"/>
</dbReference>
<dbReference type="STRING" id="246786.GS18_0207570"/>
<dbReference type="RefSeq" id="WP_029565825.1">
    <property type="nucleotide sequence ID" value="NZ_CP176757.1"/>
</dbReference>
<evidence type="ECO:0000256" key="4">
    <source>
        <dbReference type="ARBA" id="ARBA00022898"/>
    </source>
</evidence>
<evidence type="ECO:0000313" key="9">
    <source>
        <dbReference type="Proteomes" id="UP000028549"/>
    </source>
</evidence>
<gene>
    <name evidence="8" type="ORF">GS18_0207570</name>
</gene>
<evidence type="ECO:0000313" key="8">
    <source>
        <dbReference type="EMBL" id="KEZ53151.1"/>
    </source>
</evidence>
<dbReference type="InterPro" id="IPR016454">
    <property type="entry name" value="Cysteine_dSase"/>
</dbReference>
<keyword evidence="3" id="KW-0479">Metal-binding</keyword>
<dbReference type="PIRSF" id="PIRSF005572">
    <property type="entry name" value="NifS"/>
    <property type="match status" value="1"/>
</dbReference>
<proteinExistence type="inferred from homology"/>
<dbReference type="GO" id="GO:0031071">
    <property type="term" value="F:cysteine desulfurase activity"/>
    <property type="evidence" value="ECO:0007669"/>
    <property type="project" value="UniProtKB-ARBA"/>
</dbReference>
<keyword evidence="4" id="KW-0663">Pyridoxal phosphate</keyword>
<evidence type="ECO:0000256" key="1">
    <source>
        <dbReference type="ARBA" id="ARBA00001933"/>
    </source>
</evidence>
<dbReference type="PANTHER" id="PTHR11601:SF50">
    <property type="entry name" value="CYSTEINE DESULFURASE ISCS 2-RELATED"/>
    <property type="match status" value="1"/>
</dbReference>
<sequence length="379" mass="41395">MIYLDNSATTKPYDEVLHAFSQVATRFFANPSSLHSLGAEAEKVLTQARRQTAALLGAEESEVIFTSGGTEGNNLAVKGSALARKHHGKHIITSKIEHPSVLESIKQLKEHFDFDVTYLQPDEYGMITIEKVEEAIRPDTILVSIMHINNEVGTIQPIEQIGEMLASYPKIAFHVDAVQGAGKVPLPLKHIDLCTISGHKFHGLKGCGALYMKKGVKLLPMLSGGEQEMQARSGTESAALAASMAKALRMSTERYKSNREKMNRQKHFLLNGLANMDTVQINTPAGQSAGHIINFSVPGTEAEVLLRMLEQEEIYVSTTSACSSKRKRSSTVLLAMGKSGSVASSSIRVSLSYDTEDKDLERFLAVLEASVKKLVKLAR</sequence>
<dbReference type="FunFam" id="3.40.640.10:FF:000084">
    <property type="entry name" value="IscS-like cysteine desulfurase"/>
    <property type="match status" value="1"/>
</dbReference>
<comment type="caution">
    <text evidence="8">The sequence shown here is derived from an EMBL/GenBank/DDBJ whole genome shotgun (WGS) entry which is preliminary data.</text>
</comment>
<dbReference type="InterPro" id="IPR015422">
    <property type="entry name" value="PyrdxlP-dep_Trfase_small"/>
</dbReference>
<dbReference type="InterPro" id="IPR015424">
    <property type="entry name" value="PyrdxlP-dep_Trfase"/>
</dbReference>
<comment type="cofactor">
    <cofactor evidence="1">
        <name>pyridoxal 5'-phosphate</name>
        <dbReference type="ChEBI" id="CHEBI:597326"/>
    </cofactor>
</comment>
<dbReference type="OrthoDB" id="9808002at2"/>
<dbReference type="Proteomes" id="UP000028549">
    <property type="component" value="Unassembled WGS sequence"/>
</dbReference>
<dbReference type="PANTHER" id="PTHR11601">
    <property type="entry name" value="CYSTEINE DESULFURYLASE FAMILY MEMBER"/>
    <property type="match status" value="1"/>
</dbReference>
<dbReference type="InterPro" id="IPR000192">
    <property type="entry name" value="Aminotrans_V_dom"/>
</dbReference>